<dbReference type="Gene3D" id="1.20.1250.20">
    <property type="entry name" value="MFS general substrate transporter like domains"/>
    <property type="match status" value="2"/>
</dbReference>
<protein>
    <submittedName>
        <fullName evidence="9">MFS transporter</fullName>
    </submittedName>
</protein>
<evidence type="ECO:0000256" key="3">
    <source>
        <dbReference type="ARBA" id="ARBA00022475"/>
    </source>
</evidence>
<feature type="transmembrane region" description="Helical" evidence="7">
    <location>
        <begin position="286"/>
        <end position="305"/>
    </location>
</feature>
<dbReference type="InterPro" id="IPR050189">
    <property type="entry name" value="MFS_Efflux_Transporters"/>
</dbReference>
<feature type="domain" description="Major facilitator superfamily (MFS) profile" evidence="8">
    <location>
        <begin position="214"/>
        <end position="417"/>
    </location>
</feature>
<dbReference type="InterPro" id="IPR036259">
    <property type="entry name" value="MFS_trans_sf"/>
</dbReference>
<name>A0A4S3PUV9_9BACI</name>
<feature type="transmembrane region" description="Helical" evidence="7">
    <location>
        <begin position="54"/>
        <end position="72"/>
    </location>
</feature>
<keyword evidence="4 7" id="KW-0812">Transmembrane</keyword>
<dbReference type="PANTHER" id="PTHR43124">
    <property type="entry name" value="PURINE EFFLUX PUMP PBUE"/>
    <property type="match status" value="1"/>
</dbReference>
<evidence type="ECO:0000256" key="7">
    <source>
        <dbReference type="SAM" id="Phobius"/>
    </source>
</evidence>
<feature type="transmembrane region" description="Helical" evidence="7">
    <location>
        <begin position="109"/>
        <end position="128"/>
    </location>
</feature>
<keyword evidence="10" id="KW-1185">Reference proteome</keyword>
<dbReference type="AlphaFoldDB" id="A0A4S3PUV9"/>
<organism evidence="9 10">
    <name type="scientific">Bacillus timonensis</name>
    <dbReference type="NCBI Taxonomy" id="1033734"/>
    <lineage>
        <taxon>Bacteria</taxon>
        <taxon>Bacillati</taxon>
        <taxon>Bacillota</taxon>
        <taxon>Bacilli</taxon>
        <taxon>Bacillales</taxon>
        <taxon>Bacillaceae</taxon>
        <taxon>Bacillus</taxon>
    </lineage>
</organism>
<evidence type="ECO:0000256" key="1">
    <source>
        <dbReference type="ARBA" id="ARBA00004651"/>
    </source>
</evidence>
<gene>
    <name evidence="9" type="ORF">E1I69_06645</name>
</gene>
<dbReference type="Proteomes" id="UP000306477">
    <property type="component" value="Unassembled WGS sequence"/>
</dbReference>
<comment type="caution">
    <text evidence="9">The sequence shown here is derived from an EMBL/GenBank/DDBJ whole genome shotgun (WGS) entry which is preliminary data.</text>
</comment>
<feature type="transmembrane region" description="Helical" evidence="7">
    <location>
        <begin position="253"/>
        <end position="274"/>
    </location>
</feature>
<feature type="transmembrane region" description="Helical" evidence="7">
    <location>
        <begin position="170"/>
        <end position="189"/>
    </location>
</feature>
<evidence type="ECO:0000313" key="10">
    <source>
        <dbReference type="Proteomes" id="UP000306477"/>
    </source>
</evidence>
<comment type="subcellular location">
    <subcellularLocation>
        <location evidence="1">Cell membrane</location>
        <topology evidence="1">Multi-pass membrane protein</topology>
    </subcellularLocation>
</comment>
<dbReference type="OrthoDB" id="9781976at2"/>
<keyword evidence="5 7" id="KW-1133">Transmembrane helix</keyword>
<evidence type="ECO:0000256" key="4">
    <source>
        <dbReference type="ARBA" id="ARBA00022692"/>
    </source>
</evidence>
<evidence type="ECO:0000313" key="9">
    <source>
        <dbReference type="EMBL" id="THE13587.1"/>
    </source>
</evidence>
<evidence type="ECO:0000256" key="5">
    <source>
        <dbReference type="ARBA" id="ARBA00022989"/>
    </source>
</evidence>
<dbReference type="SUPFAM" id="SSF103473">
    <property type="entry name" value="MFS general substrate transporter"/>
    <property type="match status" value="1"/>
</dbReference>
<accession>A0A4S3PUV9</accession>
<feature type="transmembrane region" description="Helical" evidence="7">
    <location>
        <begin position="220"/>
        <end position="241"/>
    </location>
</feature>
<keyword evidence="3" id="KW-1003">Cell membrane</keyword>
<dbReference type="Pfam" id="PF07690">
    <property type="entry name" value="MFS_1"/>
    <property type="match status" value="1"/>
</dbReference>
<keyword evidence="2" id="KW-0813">Transport</keyword>
<evidence type="ECO:0000256" key="2">
    <source>
        <dbReference type="ARBA" id="ARBA00022448"/>
    </source>
</evidence>
<feature type="transmembrane region" description="Helical" evidence="7">
    <location>
        <begin position="84"/>
        <end position="103"/>
    </location>
</feature>
<evidence type="ECO:0000256" key="6">
    <source>
        <dbReference type="ARBA" id="ARBA00023136"/>
    </source>
</evidence>
<feature type="transmembrane region" description="Helical" evidence="7">
    <location>
        <begin position="374"/>
        <end position="395"/>
    </location>
</feature>
<dbReference type="RefSeq" id="WP_136378820.1">
    <property type="nucleotide sequence ID" value="NZ_SLUB01000008.1"/>
</dbReference>
<feature type="transmembrane region" description="Helical" evidence="7">
    <location>
        <begin position="17"/>
        <end position="42"/>
    </location>
</feature>
<feature type="transmembrane region" description="Helical" evidence="7">
    <location>
        <begin position="311"/>
        <end position="335"/>
    </location>
</feature>
<dbReference type="PROSITE" id="PS50850">
    <property type="entry name" value="MFS"/>
    <property type="match status" value="1"/>
</dbReference>
<proteinExistence type="predicted"/>
<feature type="transmembrane region" description="Helical" evidence="7">
    <location>
        <begin position="347"/>
        <end position="368"/>
    </location>
</feature>
<evidence type="ECO:0000259" key="8">
    <source>
        <dbReference type="PROSITE" id="PS50850"/>
    </source>
</evidence>
<dbReference type="GO" id="GO:0005886">
    <property type="term" value="C:plasma membrane"/>
    <property type="evidence" value="ECO:0007669"/>
    <property type="project" value="UniProtKB-SubCell"/>
</dbReference>
<feature type="transmembrane region" description="Helical" evidence="7">
    <location>
        <begin position="140"/>
        <end position="158"/>
    </location>
</feature>
<dbReference type="PANTHER" id="PTHR43124:SF3">
    <property type="entry name" value="CHLORAMPHENICOL EFFLUX PUMP RV0191"/>
    <property type="match status" value="1"/>
</dbReference>
<dbReference type="InterPro" id="IPR011701">
    <property type="entry name" value="MFS"/>
</dbReference>
<keyword evidence="6 7" id="KW-0472">Membrane</keyword>
<reference evidence="9 10" key="1">
    <citation type="journal article" date="2019" name="Indoor Air">
        <title>Impacts of indoor surface finishes on bacterial viability.</title>
        <authorList>
            <person name="Hu J."/>
            <person name="Maamar S.B."/>
            <person name="Glawe A.J."/>
            <person name="Gottel N."/>
            <person name="Gilbert J.A."/>
            <person name="Hartmann E.M."/>
        </authorList>
    </citation>
    <scope>NUCLEOTIDE SEQUENCE [LARGE SCALE GENOMIC DNA]</scope>
    <source>
        <strain evidence="9 10">AF060A6</strain>
    </source>
</reference>
<dbReference type="InterPro" id="IPR020846">
    <property type="entry name" value="MFS_dom"/>
</dbReference>
<dbReference type="EMBL" id="SLUB01000008">
    <property type="protein sequence ID" value="THE13587.1"/>
    <property type="molecule type" value="Genomic_DNA"/>
</dbReference>
<sequence length="417" mass="45942">MNRTDSVEFGKTHTNKLLFISLSMLGAMTTWFSMTAVLPTLIELWDLSSGEVSYITIMVNFGFIVGSLVSAYMNLPDRIQPHILCFWSAMLAGISTILIAILAENLVVALIFRFFTGVALSGVYGPGLKLVSTWFQLRRGMAMGVVVGALTIGSAGPHLFKGFGINSWELVLMITGGCSILSGIFMLFVKVGPYPLPVGVFDPNAIPRAFKNQKVRLANFGYFGHMWELYAMWTWFGLFVAESFRTSSMYNSSSAASLVTFIVISSGLFGAWFGGVFADRIGREQVTLWSLGISGSIALFIGFFFGSSPWMIAIFGVIWGVSIIADSAQFSALLTEHTDQRYVGSTLTIQLAIGYVLTIIVIFLVPFVESVIGWKYTFLILLPGPILGFISMFRLHRLKKNEMMVGRNGVNRVEKEV</sequence>
<dbReference type="GO" id="GO:0022857">
    <property type="term" value="F:transmembrane transporter activity"/>
    <property type="evidence" value="ECO:0007669"/>
    <property type="project" value="InterPro"/>
</dbReference>